<name>A0ABQ5SCW9_9CHLO</name>
<dbReference type="PANTHER" id="PTHR48176:SF1">
    <property type="entry name" value="DDRGK DOMAIN-CONTAINING PROTEIN 1"/>
    <property type="match status" value="1"/>
</dbReference>
<dbReference type="Pfam" id="PF09756">
    <property type="entry name" value="DDRGK"/>
    <property type="match status" value="1"/>
</dbReference>
<proteinExistence type="predicted"/>
<protein>
    <recommendedName>
        <fullName evidence="8">DDRGK domain-containing protein 1</fullName>
    </recommendedName>
</protein>
<keyword evidence="7" id="KW-1185">Reference proteome</keyword>
<organism evidence="6 7">
    <name type="scientific">Volvox africanus</name>
    <dbReference type="NCBI Taxonomy" id="51714"/>
    <lineage>
        <taxon>Eukaryota</taxon>
        <taxon>Viridiplantae</taxon>
        <taxon>Chlorophyta</taxon>
        <taxon>core chlorophytes</taxon>
        <taxon>Chlorophyceae</taxon>
        <taxon>CS clade</taxon>
        <taxon>Chlamydomonadales</taxon>
        <taxon>Volvocaceae</taxon>
        <taxon>Volvox</taxon>
    </lineage>
</organism>
<accession>A0ABQ5SCW9</accession>
<dbReference type="SMART" id="SM01128">
    <property type="entry name" value="DDRGK"/>
    <property type="match status" value="1"/>
</dbReference>
<dbReference type="InterPro" id="IPR036390">
    <property type="entry name" value="WH_DNA-bd_sf"/>
</dbReference>
<keyword evidence="4" id="KW-0472">Membrane</keyword>
<feature type="compositionally biased region" description="Basic and acidic residues" evidence="5">
    <location>
        <begin position="110"/>
        <end position="168"/>
    </location>
</feature>
<dbReference type="EMBL" id="BSDZ01000078">
    <property type="protein sequence ID" value="GLI67772.1"/>
    <property type="molecule type" value="Genomic_DNA"/>
</dbReference>
<dbReference type="InterPro" id="IPR036388">
    <property type="entry name" value="WH-like_DNA-bd_sf"/>
</dbReference>
<keyword evidence="2" id="KW-0812">Transmembrane</keyword>
<dbReference type="SUPFAM" id="SSF46785">
    <property type="entry name" value="Winged helix' DNA-binding domain"/>
    <property type="match status" value="1"/>
</dbReference>
<evidence type="ECO:0000256" key="4">
    <source>
        <dbReference type="ARBA" id="ARBA00023136"/>
    </source>
</evidence>
<comment type="caution">
    <text evidence="6">The sequence shown here is derived from an EMBL/GenBank/DDBJ whole genome shotgun (WGS) entry which is preliminary data.</text>
</comment>
<evidence type="ECO:0000256" key="2">
    <source>
        <dbReference type="ARBA" id="ARBA00022692"/>
    </source>
</evidence>
<feature type="region of interest" description="Disordered" evidence="5">
    <location>
        <begin position="75"/>
        <end position="168"/>
    </location>
</feature>
<evidence type="ECO:0000256" key="5">
    <source>
        <dbReference type="SAM" id="MobiDB-lite"/>
    </source>
</evidence>
<evidence type="ECO:0000313" key="7">
    <source>
        <dbReference type="Proteomes" id="UP001165090"/>
    </source>
</evidence>
<keyword evidence="3" id="KW-1133">Transmembrane helix</keyword>
<evidence type="ECO:0008006" key="8">
    <source>
        <dbReference type="Google" id="ProtNLM"/>
    </source>
</evidence>
<reference evidence="6 7" key="1">
    <citation type="journal article" date="2023" name="IScience">
        <title>Expanded male sex-determining region conserved during the evolution of homothallism in the green alga Volvox.</title>
        <authorList>
            <person name="Yamamoto K."/>
            <person name="Matsuzaki R."/>
            <person name="Mahakham W."/>
            <person name="Heman W."/>
            <person name="Sekimoto H."/>
            <person name="Kawachi M."/>
            <person name="Minakuchi Y."/>
            <person name="Toyoda A."/>
            <person name="Nozaki H."/>
        </authorList>
    </citation>
    <scope>NUCLEOTIDE SEQUENCE [LARGE SCALE GENOMIC DNA]</scope>
    <source>
        <strain evidence="6 7">NIES-4468</strain>
    </source>
</reference>
<evidence type="ECO:0000256" key="1">
    <source>
        <dbReference type="ARBA" id="ARBA00004167"/>
    </source>
</evidence>
<sequence>MLPVILAAVVLFVVMGGVAFLAIKTTLTAKKDEEVAIQQPRQQVALAPRQARPAGGRQAALDRMRAGMRQRLAARHADEAAGRVPDIADDVSDNGTASYSDSEDEAGDGPLDRRAARREAAAAQHAGHDTRLSKRSDYEERRAKREAEREAQEAAQEEEMRRAAEERARREEEEAAKWMGQIVLENQGEEGDESGALAESLLAHFVEYIRSRKTVPLEALALEFGMRTSDVIDRIRALEAAGRLTGVMDERGKYIYISLDEMNAVASYIRSRGRVAIGELAVRSSSLIDLESKAETTAPSAAGAGGAGPTLDFDQLLAVA</sequence>
<gene>
    <name evidence="6" type="ORF">VaNZ11_012035</name>
</gene>
<dbReference type="Gene3D" id="1.10.10.10">
    <property type="entry name" value="Winged helix-like DNA-binding domain superfamily/Winged helix DNA-binding domain"/>
    <property type="match status" value="1"/>
</dbReference>
<dbReference type="InterPro" id="IPR019153">
    <property type="entry name" value="DDRGK_dom-contain"/>
</dbReference>
<dbReference type="Proteomes" id="UP001165090">
    <property type="component" value="Unassembled WGS sequence"/>
</dbReference>
<evidence type="ECO:0000313" key="6">
    <source>
        <dbReference type="EMBL" id="GLI67772.1"/>
    </source>
</evidence>
<dbReference type="InterPro" id="IPR050899">
    <property type="entry name" value="DDRGK_domain-containing"/>
</dbReference>
<comment type="subcellular location">
    <subcellularLocation>
        <location evidence="1">Membrane</location>
        <topology evidence="1">Single-pass membrane protein</topology>
    </subcellularLocation>
</comment>
<evidence type="ECO:0000256" key="3">
    <source>
        <dbReference type="ARBA" id="ARBA00022989"/>
    </source>
</evidence>
<dbReference type="PANTHER" id="PTHR48176">
    <property type="entry name" value="DDRGK DOMAIN-CONTAINING PROTEIN 1"/>
    <property type="match status" value="1"/>
</dbReference>